<sequence length="333" mass="35896">MSETNIKNVLITGAAGFIGQQLAARLLNDASGLYRVILCDIVAPAVPEHGGTSDRVVSIQADLCDPKSLGDLLAASQPLANVFVFHGIMSSGSEANPELSLAVNLDSTRALLMMLASNNPGVRVIYASSQAVYGPPLPPMVTDSTTPTPASVYGTHKMMSELLINDLHRRGLIDAFSLRFPSISVRAGKPTQAASSFLSGMIREPLNGKQCIIPIKDRSYRAVLCSPSVLMENLVKVMHLPSDSLPAHIRGMNVPGISATIQEMMDALEAVGGKEALALLKEEPVPVTERILRSWALDVDCSTAARLGLIRDESVQSLVWEYWNKLQRQAKRE</sequence>
<dbReference type="AlphaFoldDB" id="A0AA38RXT1"/>
<dbReference type="PANTHER" id="PTHR43103:SF3">
    <property type="entry name" value="ADP-L-GLYCERO-D-MANNO-HEPTOSE-6-EPIMERASE"/>
    <property type="match status" value="1"/>
</dbReference>
<feature type="domain" description="NAD-dependent epimerase/dehydratase" evidence="3">
    <location>
        <begin position="9"/>
        <end position="213"/>
    </location>
</feature>
<dbReference type="InterPro" id="IPR001509">
    <property type="entry name" value="Epimerase_deHydtase"/>
</dbReference>
<dbReference type="Gene3D" id="3.40.50.720">
    <property type="entry name" value="NAD(P)-binding Rossmann-like Domain"/>
    <property type="match status" value="1"/>
</dbReference>
<dbReference type="Proteomes" id="UP001174691">
    <property type="component" value="Unassembled WGS sequence"/>
</dbReference>
<evidence type="ECO:0000256" key="2">
    <source>
        <dbReference type="ARBA" id="ARBA00023277"/>
    </source>
</evidence>
<evidence type="ECO:0000256" key="1">
    <source>
        <dbReference type="ARBA" id="ARBA00022857"/>
    </source>
</evidence>
<keyword evidence="2" id="KW-0119">Carbohydrate metabolism</keyword>
<dbReference type="InterPro" id="IPR036291">
    <property type="entry name" value="NAD(P)-bd_dom_sf"/>
</dbReference>
<proteinExistence type="predicted"/>
<dbReference type="SUPFAM" id="SSF51735">
    <property type="entry name" value="NAD(P)-binding Rossmann-fold domains"/>
    <property type="match status" value="1"/>
</dbReference>
<comment type="caution">
    <text evidence="4">The sequence shown here is derived from an EMBL/GenBank/DDBJ whole genome shotgun (WGS) entry which is preliminary data.</text>
</comment>
<dbReference type="Pfam" id="PF01370">
    <property type="entry name" value="Epimerase"/>
    <property type="match status" value="1"/>
</dbReference>
<name>A0AA38RXT1_9PEZI</name>
<dbReference type="Gene3D" id="3.90.25.10">
    <property type="entry name" value="UDP-galactose 4-epimerase, domain 1"/>
    <property type="match status" value="1"/>
</dbReference>
<evidence type="ECO:0000313" key="5">
    <source>
        <dbReference type="Proteomes" id="UP001174691"/>
    </source>
</evidence>
<keyword evidence="5" id="KW-1185">Reference proteome</keyword>
<evidence type="ECO:0000313" key="4">
    <source>
        <dbReference type="EMBL" id="KAJ9144425.1"/>
    </source>
</evidence>
<keyword evidence="1" id="KW-0521">NADP</keyword>
<protein>
    <submittedName>
        <fullName evidence="4">Nucleoside-diphosphate-sugar epimerase</fullName>
    </submittedName>
</protein>
<reference evidence="4" key="1">
    <citation type="submission" date="2022-07" db="EMBL/GenBank/DDBJ databases">
        <title>Fungi with potential for degradation of polypropylene.</title>
        <authorList>
            <person name="Gostincar C."/>
        </authorList>
    </citation>
    <scope>NUCLEOTIDE SEQUENCE</scope>
    <source>
        <strain evidence="4">EXF-13287</strain>
    </source>
</reference>
<organism evidence="4 5">
    <name type="scientific">Coniochaeta hoffmannii</name>
    <dbReference type="NCBI Taxonomy" id="91930"/>
    <lineage>
        <taxon>Eukaryota</taxon>
        <taxon>Fungi</taxon>
        <taxon>Dikarya</taxon>
        <taxon>Ascomycota</taxon>
        <taxon>Pezizomycotina</taxon>
        <taxon>Sordariomycetes</taxon>
        <taxon>Sordariomycetidae</taxon>
        <taxon>Coniochaetales</taxon>
        <taxon>Coniochaetaceae</taxon>
        <taxon>Coniochaeta</taxon>
    </lineage>
</organism>
<accession>A0AA38RXT1</accession>
<dbReference type="PANTHER" id="PTHR43103">
    <property type="entry name" value="NUCLEOSIDE-DIPHOSPHATE-SUGAR EPIMERASE"/>
    <property type="match status" value="1"/>
</dbReference>
<evidence type="ECO:0000259" key="3">
    <source>
        <dbReference type="Pfam" id="PF01370"/>
    </source>
</evidence>
<dbReference type="EMBL" id="JANBVN010000099">
    <property type="protein sequence ID" value="KAJ9144425.1"/>
    <property type="molecule type" value="Genomic_DNA"/>
</dbReference>
<gene>
    <name evidence="4" type="ORF">NKR19_g6430</name>
</gene>